<feature type="binding site" evidence="2">
    <location>
        <position position="50"/>
    </location>
    <ligand>
        <name>substrate</name>
    </ligand>
</feature>
<feature type="binding site" evidence="2">
    <location>
        <position position="26"/>
    </location>
    <ligand>
        <name>Mg(2+)</name>
        <dbReference type="ChEBI" id="CHEBI:18420"/>
        <label>4</label>
    </ligand>
</feature>
<dbReference type="GO" id="GO:0009229">
    <property type="term" value="P:thiamine diphosphate biosynthetic process"/>
    <property type="evidence" value="ECO:0007669"/>
    <property type="project" value="UniProtKB-UniRule"/>
</dbReference>
<dbReference type="Proteomes" id="UP000001416">
    <property type="component" value="Chromosome"/>
</dbReference>
<dbReference type="PANTHER" id="PTHR30270">
    <property type="entry name" value="THIAMINE-MONOPHOSPHATE KINASE"/>
    <property type="match status" value="1"/>
</dbReference>
<evidence type="ECO:0000313" key="6">
    <source>
        <dbReference type="Proteomes" id="UP000001416"/>
    </source>
</evidence>
<dbReference type="RefSeq" id="WP_011113012.1">
    <property type="nucleotide sequence ID" value="NC_004757.1"/>
</dbReference>
<dbReference type="SUPFAM" id="SSF56042">
    <property type="entry name" value="PurM C-terminal domain-like"/>
    <property type="match status" value="1"/>
</dbReference>
<feature type="binding site" evidence="2">
    <location>
        <position position="71"/>
    </location>
    <ligand>
        <name>Mg(2+)</name>
        <dbReference type="ChEBI" id="CHEBI:18420"/>
        <label>3</label>
    </ligand>
</feature>
<feature type="binding site" evidence="2">
    <location>
        <position position="121"/>
    </location>
    <ligand>
        <name>Mg(2+)</name>
        <dbReference type="ChEBI" id="CHEBI:18420"/>
        <label>1</label>
    </ligand>
</feature>
<dbReference type="OrthoDB" id="9802811at2"/>
<dbReference type="GO" id="GO:0009030">
    <property type="term" value="F:thiamine-phosphate kinase activity"/>
    <property type="evidence" value="ECO:0007669"/>
    <property type="project" value="UniProtKB-UniRule"/>
</dbReference>
<keyword evidence="2" id="KW-0418">Kinase</keyword>
<dbReference type="EMBL" id="AL954747">
    <property type="protein sequence ID" value="CAD86471.1"/>
    <property type="molecule type" value="Genomic_DNA"/>
</dbReference>
<dbReference type="InterPro" id="IPR036921">
    <property type="entry name" value="PurM-like_N_sf"/>
</dbReference>
<dbReference type="SUPFAM" id="SSF55326">
    <property type="entry name" value="PurM N-terminal domain-like"/>
    <property type="match status" value="1"/>
</dbReference>
<dbReference type="STRING" id="228410.NE2559"/>
<dbReference type="GO" id="GO:0000287">
    <property type="term" value="F:magnesium ion binding"/>
    <property type="evidence" value="ECO:0007669"/>
    <property type="project" value="UniProtKB-UniRule"/>
</dbReference>
<dbReference type="UniPathway" id="UPA00060">
    <property type="reaction ID" value="UER00142"/>
</dbReference>
<accession>Q82S06</accession>
<feature type="binding site" evidence="2">
    <location>
        <position position="71"/>
    </location>
    <ligand>
        <name>Mg(2+)</name>
        <dbReference type="ChEBI" id="CHEBI:18420"/>
        <label>2</label>
    </ligand>
</feature>
<dbReference type="GeneID" id="87105687"/>
<feature type="binding site" evidence="2">
    <location>
        <position position="43"/>
    </location>
    <ligand>
        <name>Mg(2+)</name>
        <dbReference type="ChEBI" id="CHEBI:18420"/>
        <label>1</label>
    </ligand>
</feature>
<organism evidence="5 6">
    <name type="scientific">Nitrosomonas europaea (strain ATCC 19718 / CIP 103999 / KCTC 2705 / NBRC 14298)</name>
    <dbReference type="NCBI Taxonomy" id="228410"/>
    <lineage>
        <taxon>Bacteria</taxon>
        <taxon>Pseudomonadati</taxon>
        <taxon>Pseudomonadota</taxon>
        <taxon>Betaproteobacteria</taxon>
        <taxon>Nitrosomonadales</taxon>
        <taxon>Nitrosomonadaceae</taxon>
        <taxon>Nitrosomonas</taxon>
    </lineage>
</organism>
<reference evidence="5 6" key="1">
    <citation type="journal article" date="2003" name="J. Bacteriol.">
        <title>Complete genome sequence of the ammonia-oxidizing bacterium and obligate chemolithoautotroph Nitrosomonas europaea.</title>
        <authorList>
            <person name="Chain P."/>
            <person name="Lamerdin J."/>
            <person name="Larimer F."/>
            <person name="Regala W."/>
            <person name="Land M."/>
            <person name="Hauser L."/>
            <person name="Hooper A."/>
            <person name="Klotz M."/>
            <person name="Norton J."/>
            <person name="Sayavedra-Soto L."/>
            <person name="Arciero D."/>
            <person name="Hommes N."/>
            <person name="Whittaker M."/>
            <person name="Arp D."/>
        </authorList>
    </citation>
    <scope>NUCLEOTIDE SEQUENCE [LARGE SCALE GENOMIC DNA]</scope>
    <source>
        <strain evidence="6">ATCC 19718 / CIP 103999 / KCTC 2705 / NBRC 14298</strain>
    </source>
</reference>
<dbReference type="InterPro" id="IPR010918">
    <property type="entry name" value="PurM-like_C_dom"/>
</dbReference>
<feature type="binding site" evidence="2">
    <location>
        <position position="326"/>
    </location>
    <ligand>
        <name>substrate</name>
    </ligand>
</feature>
<dbReference type="CDD" id="cd02194">
    <property type="entry name" value="ThiL"/>
    <property type="match status" value="1"/>
</dbReference>
<evidence type="ECO:0000313" key="5">
    <source>
        <dbReference type="EMBL" id="CAD86471.1"/>
    </source>
</evidence>
<dbReference type="InterPro" id="IPR016188">
    <property type="entry name" value="PurM-like_N"/>
</dbReference>
<dbReference type="InterPro" id="IPR006283">
    <property type="entry name" value="ThiL-like"/>
</dbReference>
<keyword evidence="2 5" id="KW-0808">Transferase</keyword>
<dbReference type="NCBIfam" id="TIGR01379">
    <property type="entry name" value="thiL"/>
    <property type="match status" value="1"/>
</dbReference>
<comment type="function">
    <text evidence="2">Catalyzes the ATP-dependent phosphorylation of thiamine-monophosphate (TMP) to form thiamine-pyrophosphate (TPP), the active form of vitamin B1.</text>
</comment>
<feature type="binding site" evidence="2">
    <location>
        <position position="71"/>
    </location>
    <ligand>
        <name>Mg(2+)</name>
        <dbReference type="ChEBI" id="CHEBI:18420"/>
        <label>4</label>
    </ligand>
</feature>
<proteinExistence type="inferred from homology"/>
<feature type="binding site" evidence="2">
    <location>
        <position position="210"/>
    </location>
    <ligand>
        <name>Mg(2+)</name>
        <dbReference type="ChEBI" id="CHEBI:18420"/>
        <label>3</label>
    </ligand>
</feature>
<dbReference type="KEGG" id="neu:NE2559"/>
<dbReference type="GO" id="GO:0005524">
    <property type="term" value="F:ATP binding"/>
    <property type="evidence" value="ECO:0007669"/>
    <property type="project" value="UniProtKB-UniRule"/>
</dbReference>
<feature type="binding site" evidence="2">
    <location>
        <position position="26"/>
    </location>
    <ligand>
        <name>Mg(2+)</name>
        <dbReference type="ChEBI" id="CHEBI:18420"/>
        <label>3</label>
    </ligand>
</feature>
<comment type="caution">
    <text evidence="2">Lacks conserved residue(s) required for the propagation of feature annotation.</text>
</comment>
<gene>
    <name evidence="2 5" type="primary">thiL</name>
    <name evidence="5" type="ordered locus">NE2559</name>
</gene>
<keyword evidence="1 2" id="KW-0784">Thiamine biosynthesis</keyword>
<evidence type="ECO:0000256" key="2">
    <source>
        <dbReference type="HAMAP-Rule" id="MF_02128"/>
    </source>
</evidence>
<keyword evidence="6" id="KW-1185">Reference proteome</keyword>
<feature type="binding site" evidence="2">
    <location>
        <position position="212"/>
    </location>
    <ligand>
        <name>ATP</name>
        <dbReference type="ChEBI" id="CHEBI:30616"/>
    </ligand>
</feature>
<keyword evidence="2" id="KW-0547">Nucleotide-binding</keyword>
<evidence type="ECO:0000259" key="3">
    <source>
        <dbReference type="Pfam" id="PF00586"/>
    </source>
</evidence>
<feature type="binding site" evidence="2">
    <location>
        <position position="145"/>
    </location>
    <ligand>
        <name>ATP</name>
        <dbReference type="ChEBI" id="CHEBI:30616"/>
    </ligand>
</feature>
<keyword evidence="2" id="KW-0460">Magnesium</keyword>
<name>Q82S06_NITEU</name>
<keyword evidence="2" id="KW-0479">Metal-binding</keyword>
<protein>
    <recommendedName>
        <fullName evidence="2">Thiamine-monophosphate kinase</fullName>
        <shortName evidence="2">TMP kinase</shortName>
        <shortName evidence="2">Thiamine-phosphate kinase</shortName>
        <ecNumber evidence="2">2.7.4.16</ecNumber>
    </recommendedName>
</protein>
<dbReference type="HAMAP" id="MF_02128">
    <property type="entry name" value="TMP_kinase"/>
    <property type="match status" value="1"/>
</dbReference>
<dbReference type="HOGENOM" id="CLU_046964_3_0_4"/>
<sequence>MNSEFDVIDRYFTRPRRNALLGPGDDAALIACKPGMDWAISVDTLVAGRHFFPDVDPATLGHKVLAVNLSDMAAMGATPCWATLSLTLTETLAQDDIWLKAFSSGFFALADQYQVELIGGDTTGGPLNISVQIIGEVERGKALRRSGAQPGDDIWVSGHLGDAALALQSLQQHVTLTAQEAAPCLAALHTPMPRVALGKALVNVAHSAIDISDGLLADLGHILDRSGVAATIDFDHIPRSPALKNKLQPENTVTNTICQLAIDCLLAGGDDYELCFTVPESKRDAVIQLAQESGILLSRIGKIIPGKGLTVLGTDSNPLIFKNKGYDHFSAR</sequence>
<dbReference type="Gene3D" id="3.90.650.10">
    <property type="entry name" value="PurM-like C-terminal domain"/>
    <property type="match status" value="1"/>
</dbReference>
<feature type="domain" description="PurM-like C-terminal" evidence="4">
    <location>
        <begin position="149"/>
        <end position="311"/>
    </location>
</feature>
<feature type="domain" description="PurM-like N-terminal" evidence="3">
    <location>
        <begin position="24"/>
        <end position="137"/>
    </location>
</feature>
<feature type="binding site" evidence="2">
    <location>
        <position position="41"/>
    </location>
    <ligand>
        <name>Mg(2+)</name>
        <dbReference type="ChEBI" id="CHEBI:18420"/>
        <label>4</label>
    </ligand>
</feature>
<feature type="binding site" evidence="2">
    <location>
        <position position="213"/>
    </location>
    <ligand>
        <name>Mg(2+)</name>
        <dbReference type="ChEBI" id="CHEBI:18420"/>
        <label>5</label>
    </ligand>
</feature>
<feature type="binding site" evidence="2">
    <location>
        <begin position="120"/>
        <end position="121"/>
    </location>
    <ligand>
        <name>ATP</name>
        <dbReference type="ChEBI" id="CHEBI:30616"/>
    </ligand>
</feature>
<dbReference type="Pfam" id="PF02769">
    <property type="entry name" value="AIRS_C"/>
    <property type="match status" value="1"/>
</dbReference>
<dbReference type="Gene3D" id="3.30.1330.10">
    <property type="entry name" value="PurM-like, N-terminal domain"/>
    <property type="match status" value="1"/>
</dbReference>
<feature type="binding site" evidence="2">
    <location>
        <position position="270"/>
    </location>
    <ligand>
        <name>substrate</name>
    </ligand>
</feature>
<dbReference type="InterPro" id="IPR036676">
    <property type="entry name" value="PurM-like_C_sf"/>
</dbReference>
<dbReference type="EC" id="2.7.4.16" evidence="2"/>
<dbReference type="AlphaFoldDB" id="Q82S06"/>
<evidence type="ECO:0000259" key="4">
    <source>
        <dbReference type="Pfam" id="PF02769"/>
    </source>
</evidence>
<dbReference type="eggNOG" id="COG0611">
    <property type="taxonomic scope" value="Bacteria"/>
</dbReference>
<dbReference type="DNASU" id="1083527"/>
<dbReference type="Pfam" id="PF00586">
    <property type="entry name" value="AIRS"/>
    <property type="match status" value="1"/>
</dbReference>
<dbReference type="PANTHER" id="PTHR30270:SF0">
    <property type="entry name" value="THIAMINE-MONOPHOSPHATE KINASE"/>
    <property type="match status" value="1"/>
</dbReference>
<comment type="pathway">
    <text evidence="2">Cofactor biosynthesis; thiamine diphosphate biosynthesis; thiamine diphosphate from thiamine phosphate: step 1/1.</text>
</comment>
<feature type="binding site" evidence="2">
    <location>
        <position position="43"/>
    </location>
    <ligand>
        <name>Mg(2+)</name>
        <dbReference type="ChEBI" id="CHEBI:18420"/>
        <label>2</label>
    </ligand>
</feature>
<keyword evidence="2" id="KW-0067">ATP-binding</keyword>
<comment type="similarity">
    <text evidence="2">Belongs to the thiamine-monophosphate kinase family.</text>
</comment>
<comment type="catalytic activity">
    <reaction evidence="2">
        <text>thiamine phosphate + ATP = thiamine diphosphate + ADP</text>
        <dbReference type="Rhea" id="RHEA:15913"/>
        <dbReference type="ChEBI" id="CHEBI:30616"/>
        <dbReference type="ChEBI" id="CHEBI:37575"/>
        <dbReference type="ChEBI" id="CHEBI:58937"/>
        <dbReference type="ChEBI" id="CHEBI:456216"/>
        <dbReference type="EC" id="2.7.4.16"/>
    </reaction>
</comment>
<dbReference type="GO" id="GO:0009228">
    <property type="term" value="P:thiamine biosynthetic process"/>
    <property type="evidence" value="ECO:0007669"/>
    <property type="project" value="UniProtKB-KW"/>
</dbReference>
<evidence type="ECO:0000256" key="1">
    <source>
        <dbReference type="ARBA" id="ARBA00022977"/>
    </source>
</evidence>
<comment type="miscellaneous">
    <text evidence="2">Reaction mechanism of ThiL seems to utilize a direct, inline transfer of the gamma-phosphate of ATP to TMP rather than a phosphorylated enzyme intermediate.</text>
</comment>
<dbReference type="PIRSF" id="PIRSF005303">
    <property type="entry name" value="Thiam_monoph_kin"/>
    <property type="match status" value="1"/>
</dbReference>
<dbReference type="PhylomeDB" id="Q82S06"/>